<sequence length="66" mass="6717">MAAPTSGATTTGIAKMLPVDARRHLPLYGSTLRPARITAAAPMASAMRITVPALPGSRISTVTAIS</sequence>
<evidence type="ECO:0000313" key="1">
    <source>
        <dbReference type="EMBL" id="CKR05239.1"/>
    </source>
</evidence>
<name>A0A655FTP3_MYCTX</name>
<gene>
    <name evidence="1" type="ORF">ERS027659_00621</name>
</gene>
<protein>
    <submittedName>
        <fullName evidence="1">Uncharacterized protein</fullName>
    </submittedName>
</protein>
<reference evidence="1 2" key="1">
    <citation type="submission" date="2015-03" db="EMBL/GenBank/DDBJ databases">
        <authorList>
            <consortium name="Pathogen Informatics"/>
        </authorList>
    </citation>
    <scope>NUCLEOTIDE SEQUENCE [LARGE SCALE GENOMIC DNA]</scope>
    <source>
        <strain evidence="1 2">Bir 185</strain>
    </source>
</reference>
<dbReference type="AlphaFoldDB" id="A0A655FTP3"/>
<dbReference type="Proteomes" id="UP000050164">
    <property type="component" value="Unassembled WGS sequence"/>
</dbReference>
<dbReference type="EMBL" id="CNFT01000088">
    <property type="protein sequence ID" value="CKR05239.1"/>
    <property type="molecule type" value="Genomic_DNA"/>
</dbReference>
<proteinExistence type="predicted"/>
<evidence type="ECO:0000313" key="2">
    <source>
        <dbReference type="Proteomes" id="UP000050164"/>
    </source>
</evidence>
<organism evidence="1 2">
    <name type="scientific">Mycobacterium tuberculosis</name>
    <dbReference type="NCBI Taxonomy" id="1773"/>
    <lineage>
        <taxon>Bacteria</taxon>
        <taxon>Bacillati</taxon>
        <taxon>Actinomycetota</taxon>
        <taxon>Actinomycetes</taxon>
        <taxon>Mycobacteriales</taxon>
        <taxon>Mycobacteriaceae</taxon>
        <taxon>Mycobacterium</taxon>
        <taxon>Mycobacterium tuberculosis complex</taxon>
    </lineage>
</organism>
<accession>A0A655FTP3</accession>